<gene>
    <name evidence="6" type="ORF">IFO71_10690</name>
</gene>
<feature type="transmembrane region" description="Helical" evidence="4">
    <location>
        <begin position="71"/>
        <end position="90"/>
    </location>
</feature>
<feature type="transmembrane region" description="Helical" evidence="4">
    <location>
        <begin position="150"/>
        <end position="167"/>
    </location>
</feature>
<name>A0AAW3ZL14_9GAMM</name>
<evidence type="ECO:0000313" key="6">
    <source>
        <dbReference type="EMBL" id="MBD8526204.1"/>
    </source>
</evidence>
<evidence type="ECO:0000259" key="5">
    <source>
        <dbReference type="PROSITE" id="PS50887"/>
    </source>
</evidence>
<protein>
    <recommendedName>
        <fullName evidence="2">diguanylate cyclase</fullName>
        <ecNumber evidence="2">2.7.7.65</ecNumber>
    </recommendedName>
</protein>
<evidence type="ECO:0000256" key="4">
    <source>
        <dbReference type="SAM" id="Phobius"/>
    </source>
</evidence>
<keyword evidence="4" id="KW-0812">Transmembrane</keyword>
<dbReference type="Proteomes" id="UP000613768">
    <property type="component" value="Unassembled WGS sequence"/>
</dbReference>
<dbReference type="InterPro" id="IPR000160">
    <property type="entry name" value="GGDEF_dom"/>
</dbReference>
<comment type="cofactor">
    <cofactor evidence="1">
        <name>Mg(2+)</name>
        <dbReference type="ChEBI" id="CHEBI:18420"/>
    </cofactor>
</comment>
<dbReference type="FunFam" id="3.30.70.270:FF:000001">
    <property type="entry name" value="Diguanylate cyclase domain protein"/>
    <property type="match status" value="1"/>
</dbReference>
<evidence type="ECO:0000256" key="3">
    <source>
        <dbReference type="ARBA" id="ARBA00034247"/>
    </source>
</evidence>
<feature type="transmembrane region" description="Helical" evidence="4">
    <location>
        <begin position="42"/>
        <end position="59"/>
    </location>
</feature>
<dbReference type="NCBIfam" id="TIGR00254">
    <property type="entry name" value="GGDEF"/>
    <property type="match status" value="1"/>
</dbReference>
<dbReference type="EC" id="2.7.7.65" evidence="2"/>
<dbReference type="Pfam" id="PF00990">
    <property type="entry name" value="GGDEF"/>
    <property type="match status" value="1"/>
</dbReference>
<dbReference type="CDD" id="cd01949">
    <property type="entry name" value="GGDEF"/>
    <property type="match status" value="1"/>
</dbReference>
<dbReference type="InterPro" id="IPR050469">
    <property type="entry name" value="Diguanylate_Cyclase"/>
</dbReference>
<dbReference type="Gene3D" id="3.30.70.270">
    <property type="match status" value="1"/>
</dbReference>
<accession>A0AAW3ZL14</accession>
<dbReference type="PANTHER" id="PTHR45138:SF9">
    <property type="entry name" value="DIGUANYLATE CYCLASE DGCM-RELATED"/>
    <property type="match status" value="1"/>
</dbReference>
<feature type="transmembrane region" description="Helical" evidence="4">
    <location>
        <begin position="179"/>
        <end position="204"/>
    </location>
</feature>
<keyword evidence="4" id="KW-0472">Membrane</keyword>
<evidence type="ECO:0000256" key="2">
    <source>
        <dbReference type="ARBA" id="ARBA00012528"/>
    </source>
</evidence>
<dbReference type="SUPFAM" id="SSF55073">
    <property type="entry name" value="Nucleotide cyclase"/>
    <property type="match status" value="1"/>
</dbReference>
<dbReference type="GO" id="GO:0052621">
    <property type="term" value="F:diguanylate cyclase activity"/>
    <property type="evidence" value="ECO:0007669"/>
    <property type="project" value="UniProtKB-EC"/>
</dbReference>
<feature type="transmembrane region" description="Helical" evidence="4">
    <location>
        <begin position="97"/>
        <end position="113"/>
    </location>
</feature>
<dbReference type="PROSITE" id="PS50887">
    <property type="entry name" value="GGDEF"/>
    <property type="match status" value="1"/>
</dbReference>
<evidence type="ECO:0000256" key="1">
    <source>
        <dbReference type="ARBA" id="ARBA00001946"/>
    </source>
</evidence>
<dbReference type="GO" id="GO:0005886">
    <property type="term" value="C:plasma membrane"/>
    <property type="evidence" value="ECO:0007669"/>
    <property type="project" value="TreeGrafter"/>
</dbReference>
<dbReference type="RefSeq" id="WP_192029623.1">
    <property type="nucleotide sequence ID" value="NZ_JACYTR010000018.1"/>
</dbReference>
<dbReference type="PANTHER" id="PTHR45138">
    <property type="entry name" value="REGULATORY COMPONENTS OF SENSORY TRANSDUCTION SYSTEM"/>
    <property type="match status" value="1"/>
</dbReference>
<dbReference type="EMBL" id="JACYTR010000018">
    <property type="protein sequence ID" value="MBD8526204.1"/>
    <property type="molecule type" value="Genomic_DNA"/>
</dbReference>
<evidence type="ECO:0000313" key="7">
    <source>
        <dbReference type="Proteomes" id="UP000613768"/>
    </source>
</evidence>
<organism evidence="6 7">
    <name type="scientific">Pseudomarimonas arenosa</name>
    <dbReference type="NCBI Taxonomy" id="2774145"/>
    <lineage>
        <taxon>Bacteria</taxon>
        <taxon>Pseudomonadati</taxon>
        <taxon>Pseudomonadota</taxon>
        <taxon>Gammaproteobacteria</taxon>
        <taxon>Lysobacterales</taxon>
        <taxon>Lysobacteraceae</taxon>
        <taxon>Pseudomarimonas</taxon>
    </lineage>
</organism>
<dbReference type="GO" id="GO:1902201">
    <property type="term" value="P:negative regulation of bacterial-type flagellum-dependent cell motility"/>
    <property type="evidence" value="ECO:0007669"/>
    <property type="project" value="TreeGrafter"/>
</dbReference>
<dbReference type="InterPro" id="IPR043128">
    <property type="entry name" value="Rev_trsase/Diguanyl_cyclase"/>
</dbReference>
<dbReference type="InterPro" id="IPR029787">
    <property type="entry name" value="Nucleotide_cyclase"/>
</dbReference>
<dbReference type="AlphaFoldDB" id="A0AAW3ZL14"/>
<proteinExistence type="predicted"/>
<keyword evidence="7" id="KW-1185">Reference proteome</keyword>
<dbReference type="GO" id="GO:0043709">
    <property type="term" value="P:cell adhesion involved in single-species biofilm formation"/>
    <property type="evidence" value="ECO:0007669"/>
    <property type="project" value="TreeGrafter"/>
</dbReference>
<sequence>MKLSQLLPSARHLWRTEIRPLVYGRLPPVVAQRHQQILSDRLKTLCIVIAVLVLAWLVLEWPALDGRARLMVASLRLMLATLLLVLAAGIARMPPTVGLLGLVLFQAGFFAGMRSQLDADSPDWLAVGYALFPFALAAQLAILPLALLRGVLLSLPALALLLMPVWFGGVSLRSIWFDLWLYVLIVVLALWASAAQLGLLLNLLSARWDAAHDPMTGLSNRRSTQQRLQAELTRSQRSRQPLSVILLDIDHFKRINDSYGHDVGDEVIRAMAALLKSVVRGGDDAGRWGGEEFIVLLPEVTAEAACGVAERIRRQSEALCVEYAEAEAPVRFTVSLGVAEWQPSESIEQLVKRADEALYQAKSEGRNRVVRAARAMAIDSAT</sequence>
<feature type="domain" description="GGDEF" evidence="5">
    <location>
        <begin position="240"/>
        <end position="374"/>
    </location>
</feature>
<keyword evidence="4" id="KW-1133">Transmembrane helix</keyword>
<comment type="catalytic activity">
    <reaction evidence="3">
        <text>2 GTP = 3',3'-c-di-GMP + 2 diphosphate</text>
        <dbReference type="Rhea" id="RHEA:24898"/>
        <dbReference type="ChEBI" id="CHEBI:33019"/>
        <dbReference type="ChEBI" id="CHEBI:37565"/>
        <dbReference type="ChEBI" id="CHEBI:58805"/>
        <dbReference type="EC" id="2.7.7.65"/>
    </reaction>
</comment>
<feature type="transmembrane region" description="Helical" evidence="4">
    <location>
        <begin position="125"/>
        <end position="143"/>
    </location>
</feature>
<dbReference type="SMART" id="SM00267">
    <property type="entry name" value="GGDEF"/>
    <property type="match status" value="1"/>
</dbReference>
<comment type="caution">
    <text evidence="6">The sequence shown here is derived from an EMBL/GenBank/DDBJ whole genome shotgun (WGS) entry which is preliminary data.</text>
</comment>
<reference evidence="6 7" key="1">
    <citation type="submission" date="2020-09" db="EMBL/GenBank/DDBJ databases">
        <title>Pseudoxanthomonas sp. CAU 1598 isolated from sand of Yaerae Beach.</title>
        <authorList>
            <person name="Kim W."/>
        </authorList>
    </citation>
    <scope>NUCLEOTIDE SEQUENCE [LARGE SCALE GENOMIC DNA]</scope>
    <source>
        <strain evidence="6 7">CAU 1598</strain>
    </source>
</reference>